<dbReference type="SMART" id="SM00052">
    <property type="entry name" value="EAL"/>
    <property type="match status" value="1"/>
</dbReference>
<dbReference type="InterPro" id="IPR043128">
    <property type="entry name" value="Rev_trsase/Diguanyl_cyclase"/>
</dbReference>
<dbReference type="AlphaFoldDB" id="A0A1H7NQX3"/>
<dbReference type="OrthoDB" id="9762141at2"/>
<evidence type="ECO:0000259" key="3">
    <source>
        <dbReference type="PROSITE" id="PS50887"/>
    </source>
</evidence>
<feature type="transmembrane region" description="Helical" evidence="1">
    <location>
        <begin position="177"/>
        <end position="197"/>
    </location>
</feature>
<gene>
    <name evidence="4" type="ORF">SAMN05216469_11647</name>
</gene>
<feature type="transmembrane region" description="Helical" evidence="1">
    <location>
        <begin position="36"/>
        <end position="55"/>
    </location>
</feature>
<evidence type="ECO:0000313" key="4">
    <source>
        <dbReference type="EMBL" id="SEL25721.1"/>
    </source>
</evidence>
<dbReference type="PANTHER" id="PTHR33121:SF70">
    <property type="entry name" value="SIGNALING PROTEIN YKOW"/>
    <property type="match status" value="1"/>
</dbReference>
<feature type="transmembrane region" description="Helical" evidence="1">
    <location>
        <begin position="203"/>
        <end position="222"/>
    </location>
</feature>
<dbReference type="NCBIfam" id="TIGR00254">
    <property type="entry name" value="GGDEF"/>
    <property type="match status" value="1"/>
</dbReference>
<feature type="domain" description="GGDEF" evidence="3">
    <location>
        <begin position="372"/>
        <end position="500"/>
    </location>
</feature>
<feature type="transmembrane region" description="Helical" evidence="1">
    <location>
        <begin position="145"/>
        <end position="165"/>
    </location>
</feature>
<dbReference type="Gene3D" id="3.30.70.270">
    <property type="match status" value="1"/>
</dbReference>
<evidence type="ECO:0000256" key="1">
    <source>
        <dbReference type="SAM" id="Phobius"/>
    </source>
</evidence>
<dbReference type="InterPro" id="IPR035919">
    <property type="entry name" value="EAL_sf"/>
</dbReference>
<dbReference type="InterPro" id="IPR029787">
    <property type="entry name" value="Nucleotide_cyclase"/>
</dbReference>
<dbReference type="Pfam" id="PF00990">
    <property type="entry name" value="GGDEF"/>
    <property type="match status" value="1"/>
</dbReference>
<sequence>MINFRIAFSFIFTLVATGLGICAFQAYRSTKSTGKAVSFLDASLIPPLLGNLIIIGAHTETLAKVGYYLYFLGMDLMVLALVNFTSAYCSVTGKHKTPLKQIIVLLCIDTVQMLMNPFLGHAFDVEPVDVQGSAYYSLIPYIGQSFHRIVIYTIMGATMMIFLVMTIRMPRIYKEKYLVILITMIVTTLWQTFYIFSRTPINRSMIGLGIFGLLAYYFSLFYRPLKLLDRMLSNIASDMPEAMFVFDPNFNCIWINETGLKLTQLGTKDLEKVSEKLEDIFGTIQHSNDVWEANKVIATGESKRYYTITLRSFNDSAQKLAGSFLTIRDTTEEQNKIRAELYRSNHDSLTGLYTKNCFYEQIHKTLRENESTRYYAIFIDIKDFKIINDIFSTAFGDRALIQLANGIRSFMSPRCVYGRIGGDTFGIFMPKEEFKADEVDKALSNFIVKDGQVEYHIFVHMGVYELSNEDSDVPMMFDRAHLAISTISDDYNTHIAYYDKKLREQVLWNQQISASLTEAIETMQLRPYLQPIADADGNVIGAEALARWIHPEKGFMPPSSFIPVFEKNGMIVELDKHMWRCACSILQKWKDRFPVLFISVNISPKDFYFTDVVSDIMSLVKEYGISPADLRIEITETIMMTDAEEKMKLLAKFREEGFIVEMDDFGSGYSSLNLLKDMPVDVLKIDMKFLSSTDNKNRSETIVRNILRLTNELGIDSLTEGVETEVQYEKLSQMGCKMFQGYYFAKPMPVEEFEKFAAKGAKR</sequence>
<dbReference type="Gene3D" id="3.30.450.20">
    <property type="entry name" value="PAS domain"/>
    <property type="match status" value="1"/>
</dbReference>
<dbReference type="SUPFAM" id="SSF141868">
    <property type="entry name" value="EAL domain-like"/>
    <property type="match status" value="1"/>
</dbReference>
<feature type="domain" description="EAL" evidence="2">
    <location>
        <begin position="509"/>
        <end position="761"/>
    </location>
</feature>
<reference evidence="4 5" key="1">
    <citation type="submission" date="2016-10" db="EMBL/GenBank/DDBJ databases">
        <authorList>
            <person name="de Groot N.N."/>
        </authorList>
    </citation>
    <scope>NUCLEOTIDE SEQUENCE [LARGE SCALE GENOMIC DNA]</scope>
    <source>
        <strain evidence="4 5">KH2T6</strain>
    </source>
</reference>
<keyword evidence="1" id="KW-0472">Membrane</keyword>
<dbReference type="SUPFAM" id="SSF55073">
    <property type="entry name" value="Nucleotide cyclase"/>
    <property type="match status" value="1"/>
</dbReference>
<dbReference type="PROSITE" id="PS50883">
    <property type="entry name" value="EAL"/>
    <property type="match status" value="1"/>
</dbReference>
<dbReference type="InterPro" id="IPR000160">
    <property type="entry name" value="GGDEF_dom"/>
</dbReference>
<keyword evidence="1" id="KW-0812">Transmembrane</keyword>
<dbReference type="RefSeq" id="WP_074835174.1">
    <property type="nucleotide sequence ID" value="NZ_FOAT01000016.1"/>
</dbReference>
<dbReference type="PROSITE" id="PS50887">
    <property type="entry name" value="GGDEF"/>
    <property type="match status" value="1"/>
</dbReference>
<feature type="transmembrane region" description="Helical" evidence="1">
    <location>
        <begin position="67"/>
        <end position="90"/>
    </location>
</feature>
<dbReference type="Pfam" id="PF00563">
    <property type="entry name" value="EAL"/>
    <property type="match status" value="1"/>
</dbReference>
<accession>A0A1H7NQX3</accession>
<protein>
    <submittedName>
        <fullName evidence="4">Diguanylate cyclase (GGDEF) domain-containing protein</fullName>
    </submittedName>
</protein>
<evidence type="ECO:0000313" key="5">
    <source>
        <dbReference type="Proteomes" id="UP000186015"/>
    </source>
</evidence>
<dbReference type="InterPro" id="IPR001633">
    <property type="entry name" value="EAL_dom"/>
</dbReference>
<dbReference type="EMBL" id="FOAT01000016">
    <property type="protein sequence ID" value="SEL25721.1"/>
    <property type="molecule type" value="Genomic_DNA"/>
</dbReference>
<dbReference type="CDD" id="cd01949">
    <property type="entry name" value="GGDEF"/>
    <property type="match status" value="1"/>
</dbReference>
<name>A0A1H7NQX3_RUMAL</name>
<dbReference type="Gene3D" id="3.20.20.450">
    <property type="entry name" value="EAL domain"/>
    <property type="match status" value="1"/>
</dbReference>
<dbReference type="GO" id="GO:0071111">
    <property type="term" value="F:cyclic-guanylate-specific phosphodiesterase activity"/>
    <property type="evidence" value="ECO:0007669"/>
    <property type="project" value="InterPro"/>
</dbReference>
<organism evidence="4 5">
    <name type="scientific">Ruminococcus albus</name>
    <dbReference type="NCBI Taxonomy" id="1264"/>
    <lineage>
        <taxon>Bacteria</taxon>
        <taxon>Bacillati</taxon>
        <taxon>Bacillota</taxon>
        <taxon>Clostridia</taxon>
        <taxon>Eubacteriales</taxon>
        <taxon>Oscillospiraceae</taxon>
        <taxon>Ruminococcus</taxon>
    </lineage>
</organism>
<feature type="transmembrane region" description="Helical" evidence="1">
    <location>
        <begin position="6"/>
        <end position="24"/>
    </location>
</feature>
<dbReference type="InterPro" id="IPR050706">
    <property type="entry name" value="Cyclic-di-GMP_PDE-like"/>
</dbReference>
<dbReference type="CDD" id="cd01948">
    <property type="entry name" value="EAL"/>
    <property type="match status" value="1"/>
</dbReference>
<keyword evidence="1" id="KW-1133">Transmembrane helix</keyword>
<evidence type="ECO:0000259" key="2">
    <source>
        <dbReference type="PROSITE" id="PS50883"/>
    </source>
</evidence>
<dbReference type="PANTHER" id="PTHR33121">
    <property type="entry name" value="CYCLIC DI-GMP PHOSPHODIESTERASE PDEF"/>
    <property type="match status" value="1"/>
</dbReference>
<proteinExistence type="predicted"/>
<dbReference type="SMART" id="SM00267">
    <property type="entry name" value="GGDEF"/>
    <property type="match status" value="1"/>
</dbReference>
<dbReference type="Proteomes" id="UP000186015">
    <property type="component" value="Unassembled WGS sequence"/>
</dbReference>